<protein>
    <submittedName>
        <fullName evidence="2">Uncharacterized protein</fullName>
    </submittedName>
</protein>
<reference evidence="2 3" key="1">
    <citation type="submission" date="2019-07" db="EMBL/GenBank/DDBJ databases">
        <title>Rufibacter sp. nov., isolated from lake sediment.</title>
        <authorList>
            <person name="Qu J.-H."/>
        </authorList>
    </citation>
    <scope>NUCLEOTIDE SEQUENCE [LARGE SCALE GENOMIC DNA]</scope>
    <source>
        <strain evidence="2 3">NBS58-1</strain>
    </source>
</reference>
<keyword evidence="1" id="KW-1133">Transmembrane helix</keyword>
<feature type="transmembrane region" description="Helical" evidence="1">
    <location>
        <begin position="575"/>
        <end position="593"/>
    </location>
</feature>
<dbReference type="EMBL" id="VKKY01000001">
    <property type="protein sequence ID" value="KAA3440616.1"/>
    <property type="molecule type" value="Genomic_DNA"/>
</dbReference>
<evidence type="ECO:0000313" key="2">
    <source>
        <dbReference type="EMBL" id="KAA3440616.1"/>
    </source>
</evidence>
<comment type="caution">
    <text evidence="2">The sequence shown here is derived from an EMBL/GenBank/DDBJ whole genome shotgun (WGS) entry which is preliminary data.</text>
</comment>
<keyword evidence="1" id="KW-0472">Membrane</keyword>
<evidence type="ECO:0000313" key="3">
    <source>
        <dbReference type="Proteomes" id="UP000324133"/>
    </source>
</evidence>
<dbReference type="AlphaFoldDB" id="A0A5B6TKU2"/>
<feature type="transmembrane region" description="Helical" evidence="1">
    <location>
        <begin position="32"/>
        <end position="51"/>
    </location>
</feature>
<accession>A0A5B6TKU2</accession>
<dbReference type="Gene3D" id="3.40.50.880">
    <property type="match status" value="1"/>
</dbReference>
<dbReference type="SUPFAM" id="SSF52317">
    <property type="entry name" value="Class I glutamine amidotransferase-like"/>
    <property type="match status" value="1"/>
</dbReference>
<name>A0A5B6TKU2_9BACT</name>
<dbReference type="Proteomes" id="UP000324133">
    <property type="component" value="Unassembled WGS sequence"/>
</dbReference>
<dbReference type="RefSeq" id="WP_149090247.1">
    <property type="nucleotide sequence ID" value="NZ_VKKY01000001.1"/>
</dbReference>
<feature type="transmembrane region" description="Helical" evidence="1">
    <location>
        <begin position="6"/>
        <end position="25"/>
    </location>
</feature>
<dbReference type="OrthoDB" id="980086at2"/>
<organism evidence="2 3">
    <name type="scientific">Rufibacter hautae</name>
    <dbReference type="NCBI Taxonomy" id="2595005"/>
    <lineage>
        <taxon>Bacteria</taxon>
        <taxon>Pseudomonadati</taxon>
        <taxon>Bacteroidota</taxon>
        <taxon>Cytophagia</taxon>
        <taxon>Cytophagales</taxon>
        <taxon>Hymenobacteraceae</taxon>
        <taxon>Rufibacter</taxon>
    </lineage>
</organism>
<keyword evidence="3" id="KW-1185">Reference proteome</keyword>
<evidence type="ECO:0000256" key="1">
    <source>
        <dbReference type="SAM" id="Phobius"/>
    </source>
</evidence>
<proteinExistence type="predicted"/>
<keyword evidence="1" id="KW-0812">Transmembrane</keyword>
<sequence>MPLPLPILLVFAALLGAWFTWLAVRRPDRRRLLWRLLATWGVVACLVLFLAPPKITRTYNATEAILLTEGYHADTLNALLKRLRPKPQVYAFGVTGEKARQVTDLATFRRQHPSVRTLHVLGYGLPAEELAMLDSLRLMNHLSNLPAGVLTASWPQEITLGDVVSVQGRFHGSPERKMTLYLQAAGKPRDSAEIRKGADQTFSLRFTPKTAGRFVYALRWKDTDDSLRQENLPVIVKAPRQLNVLVLSSAPSFEGKFLKNALAQRGHSVAIRNQVSQGIYSTEWVNLPSQNLNRLTPALLQKFDVVLLDDVTLQRLSPPEKQALQQSVRQQGLGVLTSVSQKSPKPITFFTEGVFRLISDKPARTGALRWPQQTSTQAVLPLSNTILQPKEGQQPLAWEQNPTQASVVRSRKGLGQVGISLLPETFPLALEGKETLYQQYWATVLTALAKPEEASPITWLTSSQPFQEQQPLSFLTAAPLTKASFQAESARDQQSAIYENTDVKDAAYSQGMIYPQVAGWHTLKLNEKTEAPVYVHPSSGWRTQFLQMQQKAFLQASSQNTVNAHTQMTQQAEPISLWIIGSVLVALLGYLWLEEKL</sequence>
<gene>
    <name evidence="2" type="ORF">FOA19_08185</name>
</gene>
<dbReference type="InterPro" id="IPR029062">
    <property type="entry name" value="Class_I_gatase-like"/>
</dbReference>